<evidence type="ECO:0000256" key="2">
    <source>
        <dbReference type="ARBA" id="ARBA00012121"/>
    </source>
</evidence>
<sequence length="193" mass="21680">MSFTVWFTGLPCSGKTTLSRRLYHYLKNIDCQVHLMDGDAIRAQLPRPLSFSKEDRDLHGRRLGDLAQSMNDKGVICIVAAITPYADTREHNRRKLTNYIEVFCSCPVAVAESRDSRGLYAKARCGKISHFTGVSDPYEEPEAPEVVVLTEQEEIDASLAKILAYLEKQELIQAAPRPSRQQEIEPREASPAS</sequence>
<dbReference type="EC" id="2.7.1.25" evidence="2 6"/>
<dbReference type="NCBIfam" id="NF003013">
    <property type="entry name" value="PRK03846.1"/>
    <property type="match status" value="1"/>
</dbReference>
<dbReference type="NCBIfam" id="TIGR00455">
    <property type="entry name" value="apsK"/>
    <property type="match status" value="1"/>
</dbReference>
<evidence type="ECO:0000259" key="8">
    <source>
        <dbReference type="Pfam" id="PF01583"/>
    </source>
</evidence>
<evidence type="ECO:0000256" key="3">
    <source>
        <dbReference type="ARBA" id="ARBA00022679"/>
    </source>
</evidence>
<organism evidence="9">
    <name type="scientific">Desulfobacca acetoxidans</name>
    <dbReference type="NCBI Taxonomy" id="60893"/>
    <lineage>
        <taxon>Bacteria</taxon>
        <taxon>Pseudomonadati</taxon>
        <taxon>Thermodesulfobacteriota</taxon>
        <taxon>Desulfobaccia</taxon>
        <taxon>Desulfobaccales</taxon>
        <taxon>Desulfobaccaceae</taxon>
        <taxon>Desulfobacca</taxon>
    </lineage>
</organism>
<feature type="compositionally biased region" description="Basic and acidic residues" evidence="7">
    <location>
        <begin position="180"/>
        <end position="193"/>
    </location>
</feature>
<dbReference type="PANTHER" id="PTHR42700:SF1">
    <property type="entry name" value="SULFATE ADENYLYLTRANSFERASE"/>
    <property type="match status" value="1"/>
</dbReference>
<feature type="domain" description="APS kinase" evidence="8">
    <location>
        <begin position="2"/>
        <end position="148"/>
    </location>
</feature>
<evidence type="ECO:0000256" key="5">
    <source>
        <dbReference type="ARBA" id="ARBA00022840"/>
    </source>
</evidence>
<dbReference type="GO" id="GO:0004781">
    <property type="term" value="F:sulfate adenylyltransferase (ATP) activity"/>
    <property type="evidence" value="ECO:0007669"/>
    <property type="project" value="TreeGrafter"/>
</dbReference>
<evidence type="ECO:0000256" key="6">
    <source>
        <dbReference type="RuleBase" id="RU004347"/>
    </source>
</evidence>
<evidence type="ECO:0000256" key="1">
    <source>
        <dbReference type="ARBA" id="ARBA00001823"/>
    </source>
</evidence>
<evidence type="ECO:0000313" key="9">
    <source>
        <dbReference type="EMBL" id="HHS30064.1"/>
    </source>
</evidence>
<comment type="pathway">
    <text evidence="6">Sulfur metabolism; hydrogen sulfide biosynthesis; sulfite from sulfate: step 2/3.</text>
</comment>
<dbReference type="GO" id="GO:0004020">
    <property type="term" value="F:adenylylsulfate kinase activity"/>
    <property type="evidence" value="ECO:0007669"/>
    <property type="project" value="UniProtKB-EC"/>
</dbReference>
<dbReference type="Pfam" id="PF01583">
    <property type="entry name" value="APS_kinase"/>
    <property type="match status" value="1"/>
</dbReference>
<comment type="caution">
    <text evidence="9">The sequence shown here is derived from an EMBL/GenBank/DDBJ whole genome shotgun (WGS) entry which is preliminary data.</text>
</comment>
<comment type="similarity">
    <text evidence="6">Belongs to the APS kinase family.</text>
</comment>
<reference evidence="9" key="1">
    <citation type="journal article" date="2020" name="mSystems">
        <title>Genome- and Community-Level Interaction Insights into Carbon Utilization and Element Cycling Functions of Hydrothermarchaeota in Hydrothermal Sediment.</title>
        <authorList>
            <person name="Zhou Z."/>
            <person name="Liu Y."/>
            <person name="Xu W."/>
            <person name="Pan J."/>
            <person name="Luo Z.H."/>
            <person name="Li M."/>
        </authorList>
    </citation>
    <scope>NUCLEOTIDE SEQUENCE [LARGE SCALE GENOMIC DNA]</scope>
    <source>
        <strain evidence="9">SpSt-767</strain>
    </source>
</reference>
<dbReference type="GO" id="GO:0070814">
    <property type="term" value="P:hydrogen sulfide biosynthetic process"/>
    <property type="evidence" value="ECO:0007669"/>
    <property type="project" value="UniProtKB-UniPathway"/>
</dbReference>
<keyword evidence="4 6" id="KW-0547">Nucleotide-binding</keyword>
<dbReference type="GO" id="GO:0005524">
    <property type="term" value="F:ATP binding"/>
    <property type="evidence" value="ECO:0007669"/>
    <property type="project" value="UniProtKB-KW"/>
</dbReference>
<dbReference type="InterPro" id="IPR002891">
    <property type="entry name" value="APS"/>
</dbReference>
<dbReference type="CDD" id="cd02027">
    <property type="entry name" value="APSK"/>
    <property type="match status" value="1"/>
</dbReference>
<gene>
    <name evidence="9" type="primary">cysC</name>
    <name evidence="9" type="ORF">ENV52_10240</name>
</gene>
<dbReference type="Gene3D" id="3.40.50.300">
    <property type="entry name" value="P-loop containing nucleotide triphosphate hydrolases"/>
    <property type="match status" value="1"/>
</dbReference>
<dbReference type="AlphaFoldDB" id="A0A7V6A4D8"/>
<evidence type="ECO:0000256" key="7">
    <source>
        <dbReference type="SAM" id="MobiDB-lite"/>
    </source>
</evidence>
<dbReference type="UniPathway" id="UPA00140">
    <property type="reaction ID" value="UER00205"/>
</dbReference>
<evidence type="ECO:0000256" key="4">
    <source>
        <dbReference type="ARBA" id="ARBA00022741"/>
    </source>
</evidence>
<dbReference type="SUPFAM" id="SSF52540">
    <property type="entry name" value="P-loop containing nucleoside triphosphate hydrolases"/>
    <property type="match status" value="1"/>
</dbReference>
<dbReference type="GO" id="GO:0005737">
    <property type="term" value="C:cytoplasm"/>
    <property type="evidence" value="ECO:0007669"/>
    <property type="project" value="TreeGrafter"/>
</dbReference>
<comment type="catalytic activity">
    <reaction evidence="1 6">
        <text>adenosine 5'-phosphosulfate + ATP = 3'-phosphoadenylyl sulfate + ADP + H(+)</text>
        <dbReference type="Rhea" id="RHEA:24152"/>
        <dbReference type="ChEBI" id="CHEBI:15378"/>
        <dbReference type="ChEBI" id="CHEBI:30616"/>
        <dbReference type="ChEBI" id="CHEBI:58243"/>
        <dbReference type="ChEBI" id="CHEBI:58339"/>
        <dbReference type="ChEBI" id="CHEBI:456216"/>
        <dbReference type="EC" id="2.7.1.25"/>
    </reaction>
</comment>
<protein>
    <recommendedName>
        <fullName evidence="2 6">Adenylyl-sulfate kinase</fullName>
        <ecNumber evidence="2 6">2.7.1.25</ecNumber>
    </recommendedName>
</protein>
<feature type="region of interest" description="Disordered" evidence="7">
    <location>
        <begin position="174"/>
        <end position="193"/>
    </location>
</feature>
<keyword evidence="3 6" id="KW-0808">Transferase</keyword>
<dbReference type="InterPro" id="IPR059117">
    <property type="entry name" value="APS_kinase_dom"/>
</dbReference>
<proteinExistence type="inferred from homology"/>
<dbReference type="PANTHER" id="PTHR42700">
    <property type="entry name" value="SULFATE ADENYLYLTRANSFERASE"/>
    <property type="match status" value="1"/>
</dbReference>
<dbReference type="InterPro" id="IPR027417">
    <property type="entry name" value="P-loop_NTPase"/>
</dbReference>
<dbReference type="InterPro" id="IPR050512">
    <property type="entry name" value="Sulf_AdTrans/APS_kinase"/>
</dbReference>
<dbReference type="EMBL" id="DTGR01000161">
    <property type="protein sequence ID" value="HHS30064.1"/>
    <property type="molecule type" value="Genomic_DNA"/>
</dbReference>
<dbReference type="GO" id="GO:0019379">
    <property type="term" value="P:sulfate assimilation, phosphoadenylyl sulfate reduction by phosphoadenylyl-sulfate reductase (thioredoxin)"/>
    <property type="evidence" value="ECO:0007669"/>
    <property type="project" value="TreeGrafter"/>
</dbReference>
<keyword evidence="6 9" id="KW-0418">Kinase</keyword>
<comment type="function">
    <text evidence="6">Catalyzes the synthesis of activated sulfate.</text>
</comment>
<name>A0A7V6A4D8_9BACT</name>
<accession>A0A7V6A4D8</accession>
<dbReference type="GO" id="GO:0010134">
    <property type="term" value="P:sulfate assimilation via adenylyl sulfate reduction"/>
    <property type="evidence" value="ECO:0007669"/>
    <property type="project" value="TreeGrafter"/>
</dbReference>
<keyword evidence="5 6" id="KW-0067">ATP-binding</keyword>